<dbReference type="EMBL" id="JBHUGA010000011">
    <property type="protein sequence ID" value="MFD1846103.1"/>
    <property type="molecule type" value="Genomic_DNA"/>
</dbReference>
<dbReference type="InterPro" id="IPR005545">
    <property type="entry name" value="YCII"/>
</dbReference>
<evidence type="ECO:0000313" key="3">
    <source>
        <dbReference type="EMBL" id="MFD1846103.1"/>
    </source>
</evidence>
<dbReference type="Pfam" id="PF03795">
    <property type="entry name" value="YCII"/>
    <property type="match status" value="1"/>
</dbReference>
<dbReference type="PANTHER" id="PTHR35174">
    <property type="entry name" value="BLL7171 PROTEIN-RELATED"/>
    <property type="match status" value="1"/>
</dbReference>
<dbReference type="RefSeq" id="WP_343880171.1">
    <property type="nucleotide sequence ID" value="NZ_BAAAIJ010000047.1"/>
</dbReference>
<evidence type="ECO:0000313" key="4">
    <source>
        <dbReference type="Proteomes" id="UP001597307"/>
    </source>
</evidence>
<sequence>MKIAVFLYQDESIWANATEAEVEQYMAEHDAFSEAARQQGKLVVGEALATVSTATTVRRRGDEVSLTDGPFAETAEQLGGFYVLDVPDLDVAVELVKLLPEYTVELRPITDY</sequence>
<dbReference type="Gene3D" id="3.30.70.1060">
    <property type="entry name" value="Dimeric alpha+beta barrel"/>
    <property type="match status" value="1"/>
</dbReference>
<protein>
    <submittedName>
        <fullName evidence="3">YciI family protein</fullName>
    </submittedName>
</protein>
<dbReference type="SUPFAM" id="SSF54909">
    <property type="entry name" value="Dimeric alpha+beta barrel"/>
    <property type="match status" value="1"/>
</dbReference>
<dbReference type="PANTHER" id="PTHR35174:SF3">
    <property type="entry name" value="BLL7171 PROTEIN"/>
    <property type="match status" value="1"/>
</dbReference>
<evidence type="ECO:0000256" key="1">
    <source>
        <dbReference type="ARBA" id="ARBA00007689"/>
    </source>
</evidence>
<evidence type="ECO:0000259" key="2">
    <source>
        <dbReference type="Pfam" id="PF03795"/>
    </source>
</evidence>
<reference evidence="4" key="1">
    <citation type="journal article" date="2019" name="Int. J. Syst. Evol. Microbiol.">
        <title>The Global Catalogue of Microorganisms (GCM) 10K type strain sequencing project: providing services to taxonomists for standard genome sequencing and annotation.</title>
        <authorList>
            <consortium name="The Broad Institute Genomics Platform"/>
            <consortium name="The Broad Institute Genome Sequencing Center for Infectious Disease"/>
            <person name="Wu L."/>
            <person name="Ma J."/>
        </authorList>
    </citation>
    <scope>NUCLEOTIDE SEQUENCE [LARGE SCALE GENOMIC DNA]</scope>
    <source>
        <strain evidence="4">JCM 11496</strain>
    </source>
</reference>
<proteinExistence type="inferred from homology"/>
<name>A0ABW4Q5I3_9MICC</name>
<keyword evidence="4" id="KW-1185">Reference proteome</keyword>
<organism evidence="3 4">
    <name type="scientific">Arthrobacter flavus</name>
    <dbReference type="NCBI Taxonomy" id="95172"/>
    <lineage>
        <taxon>Bacteria</taxon>
        <taxon>Bacillati</taxon>
        <taxon>Actinomycetota</taxon>
        <taxon>Actinomycetes</taxon>
        <taxon>Micrococcales</taxon>
        <taxon>Micrococcaceae</taxon>
        <taxon>Arthrobacter</taxon>
    </lineage>
</organism>
<feature type="domain" description="YCII-related" evidence="2">
    <location>
        <begin position="1"/>
        <end position="109"/>
    </location>
</feature>
<gene>
    <name evidence="3" type="ORF">ACFSFX_05775</name>
</gene>
<dbReference type="Proteomes" id="UP001597307">
    <property type="component" value="Unassembled WGS sequence"/>
</dbReference>
<comment type="caution">
    <text evidence="3">The sequence shown here is derived from an EMBL/GenBank/DDBJ whole genome shotgun (WGS) entry which is preliminary data.</text>
</comment>
<dbReference type="InterPro" id="IPR011008">
    <property type="entry name" value="Dimeric_a/b-barrel"/>
</dbReference>
<comment type="similarity">
    <text evidence="1">Belongs to the YciI family.</text>
</comment>
<accession>A0ABW4Q5I3</accession>